<evidence type="ECO:0000256" key="3">
    <source>
        <dbReference type="ARBA" id="ARBA00023157"/>
    </source>
</evidence>
<name>A0ABW2GIU4_9ACTN</name>
<protein>
    <submittedName>
        <fullName evidence="10">LamG-like jellyroll fold domain-containing protein</fullName>
    </submittedName>
</protein>
<organism evidence="10 11">
    <name type="scientific">Streptomyces polyrhachis</name>
    <dbReference type="NCBI Taxonomy" id="1282885"/>
    <lineage>
        <taxon>Bacteria</taxon>
        <taxon>Bacillati</taxon>
        <taxon>Actinomycetota</taxon>
        <taxon>Actinomycetes</taxon>
        <taxon>Kitasatosporales</taxon>
        <taxon>Streptomycetaceae</taxon>
        <taxon>Streptomyces</taxon>
    </lineage>
</organism>
<keyword evidence="2 7" id="KW-0732">Signal</keyword>
<evidence type="ECO:0000256" key="4">
    <source>
        <dbReference type="ARBA" id="ARBA00023273"/>
    </source>
</evidence>
<dbReference type="Proteomes" id="UP001596413">
    <property type="component" value="Unassembled WGS sequence"/>
</dbReference>
<evidence type="ECO:0000256" key="6">
    <source>
        <dbReference type="ARBA" id="ARBA00023326"/>
    </source>
</evidence>
<evidence type="ECO:0000259" key="9">
    <source>
        <dbReference type="PROSITE" id="PS50853"/>
    </source>
</evidence>
<evidence type="ECO:0000259" key="8">
    <source>
        <dbReference type="PROSITE" id="PS50025"/>
    </source>
</evidence>
<keyword evidence="6" id="KW-0624">Polysaccharide degradation</keyword>
<dbReference type="InterPro" id="IPR013320">
    <property type="entry name" value="ConA-like_dom_sf"/>
</dbReference>
<dbReference type="RefSeq" id="WP_386416424.1">
    <property type="nucleotide sequence ID" value="NZ_JBHSZO010000028.1"/>
</dbReference>
<comment type="caution">
    <text evidence="10">The sequence shown here is derived from an EMBL/GenBank/DDBJ whole genome shotgun (WGS) entry which is preliminary data.</text>
</comment>
<proteinExistence type="predicted"/>
<keyword evidence="11" id="KW-1185">Reference proteome</keyword>
<keyword evidence="3" id="KW-1015">Disulfide bond</keyword>
<dbReference type="SUPFAM" id="SSF50969">
    <property type="entry name" value="YVTN repeat-like/Quinoprotein amine dehydrogenase"/>
    <property type="match status" value="1"/>
</dbReference>
<feature type="domain" description="Fibronectin type-III" evidence="9">
    <location>
        <begin position="415"/>
        <end position="513"/>
    </location>
</feature>
<dbReference type="CDD" id="cd00110">
    <property type="entry name" value="LamG"/>
    <property type="match status" value="1"/>
</dbReference>
<dbReference type="InterPro" id="IPR011044">
    <property type="entry name" value="Quino_amine_DH_bsu"/>
</dbReference>
<feature type="signal peptide" evidence="7">
    <location>
        <begin position="1"/>
        <end position="22"/>
    </location>
</feature>
<dbReference type="PROSITE" id="PS50853">
    <property type="entry name" value="FN3"/>
    <property type="match status" value="1"/>
</dbReference>
<dbReference type="InterPro" id="IPR013783">
    <property type="entry name" value="Ig-like_fold"/>
</dbReference>
<dbReference type="InterPro" id="IPR001791">
    <property type="entry name" value="Laminin_G"/>
</dbReference>
<sequence>MRTRLGAVTAAFAIGSASLVLAPPAAALTPPVAMTADALSTWQTNGVVWALAQADGVVFTGGTFSAIRPSGAAAGTDEQPAVNFAAFDAATGAPTSCQLSFTVGSGTATVRALAVSPDKQTLYAGGTFGAVNGVGRSNVAAIDIATCTVRDDFAVSVSATVHALLATSDTVYLGGGFATVGGQERKSFAAVTTTGQVTDFTADGTDLTSAADYRSGRALALSPDGTKLALGGEFDAVNGQSSHALAVVDPTSGAVLRAYGSGFIQESSVVKDLTVDGSAFFTANEGTGGFDGRIAINLSDLNQRWRDTCLGATQFVEEYHSVLYSGSHAHDCSSMGEFPNQPRMHLLAQSVDNPAKLGWFPDTNDGIGEKIGPRVVTTASVGGVDYMWVGGEFTTVNTKPQQGLTRFADAPDTGAPSVPWASASSVEPGKVTFSWQSALDLDDSRLTYQVYRDGGATPVYTVEGDSIPWIRPQLTFTDTDVVPGETYTYRVTAGDGTTASAKSATATVVAASAQEAYPAKVLADGATLYWRYDETDGTFAADASGTLNNGVHRGGPQRGVTPGAVPGGSKAIGYDGTSAKYSFSDRRHPRPAQYSVETWFKTTTTSGGKLVGFGNRRLEKSSSYDKHIYMTNSGSLVFGVNSGNTRTITASGAYNDGQWHHVVATQGSGGMRLYVDGVQKASNIFYTGSQDYLGYWHTGGDNLANWPNRPASDYFNGQLDETAVYPTVLDATKVAAHHTLGSAG</sequence>
<evidence type="ECO:0000256" key="1">
    <source>
        <dbReference type="ARBA" id="ARBA00004316"/>
    </source>
</evidence>
<dbReference type="SUPFAM" id="SSF49265">
    <property type="entry name" value="Fibronectin type III"/>
    <property type="match status" value="1"/>
</dbReference>
<evidence type="ECO:0000256" key="5">
    <source>
        <dbReference type="ARBA" id="ARBA00023295"/>
    </source>
</evidence>
<accession>A0ABW2GIU4</accession>
<dbReference type="Gene3D" id="2.60.120.200">
    <property type="match status" value="1"/>
</dbReference>
<keyword evidence="6" id="KW-0119">Carbohydrate metabolism</keyword>
<evidence type="ECO:0000313" key="10">
    <source>
        <dbReference type="EMBL" id="MFC7220039.1"/>
    </source>
</evidence>
<feature type="domain" description="Laminin G" evidence="8">
    <location>
        <begin position="570"/>
        <end position="744"/>
    </location>
</feature>
<dbReference type="Gene3D" id="2.60.40.10">
    <property type="entry name" value="Immunoglobulins"/>
    <property type="match status" value="1"/>
</dbReference>
<dbReference type="InterPro" id="IPR003961">
    <property type="entry name" value="FN3_dom"/>
</dbReference>
<dbReference type="PROSITE" id="PS50025">
    <property type="entry name" value="LAM_G_DOMAIN"/>
    <property type="match status" value="1"/>
</dbReference>
<keyword evidence="4" id="KW-0966">Cell projection</keyword>
<comment type="subcellular location">
    <subcellularLocation>
        <location evidence="1">Cell projection</location>
    </subcellularLocation>
</comment>
<dbReference type="Pfam" id="PF13385">
    <property type="entry name" value="Laminin_G_3"/>
    <property type="match status" value="1"/>
</dbReference>
<keyword evidence="5" id="KW-0378">Hydrolase</keyword>
<dbReference type="CDD" id="cd00063">
    <property type="entry name" value="FN3"/>
    <property type="match status" value="1"/>
</dbReference>
<dbReference type="InterPro" id="IPR036116">
    <property type="entry name" value="FN3_sf"/>
</dbReference>
<reference evidence="11" key="1">
    <citation type="journal article" date="2019" name="Int. J. Syst. Evol. Microbiol.">
        <title>The Global Catalogue of Microorganisms (GCM) 10K type strain sequencing project: providing services to taxonomists for standard genome sequencing and annotation.</title>
        <authorList>
            <consortium name="The Broad Institute Genomics Platform"/>
            <consortium name="The Broad Institute Genome Sequencing Center for Infectious Disease"/>
            <person name="Wu L."/>
            <person name="Ma J."/>
        </authorList>
    </citation>
    <scope>NUCLEOTIDE SEQUENCE [LARGE SCALE GENOMIC DNA]</scope>
    <source>
        <strain evidence="11">CGMCC 1.13681</strain>
    </source>
</reference>
<evidence type="ECO:0000313" key="11">
    <source>
        <dbReference type="Proteomes" id="UP001596413"/>
    </source>
</evidence>
<dbReference type="SUPFAM" id="SSF49899">
    <property type="entry name" value="Concanavalin A-like lectins/glucanases"/>
    <property type="match status" value="1"/>
</dbReference>
<keyword evidence="5" id="KW-0326">Glycosidase</keyword>
<evidence type="ECO:0000256" key="2">
    <source>
        <dbReference type="ARBA" id="ARBA00022729"/>
    </source>
</evidence>
<dbReference type="SMART" id="SM00560">
    <property type="entry name" value="LamGL"/>
    <property type="match status" value="1"/>
</dbReference>
<feature type="chain" id="PRO_5046007443" evidence="7">
    <location>
        <begin position="23"/>
        <end position="744"/>
    </location>
</feature>
<dbReference type="InterPro" id="IPR006558">
    <property type="entry name" value="LamG-like"/>
</dbReference>
<gene>
    <name evidence="10" type="ORF">ACFQLX_17985</name>
</gene>
<evidence type="ECO:0000256" key="7">
    <source>
        <dbReference type="SAM" id="SignalP"/>
    </source>
</evidence>
<dbReference type="EMBL" id="JBHSZO010000028">
    <property type="protein sequence ID" value="MFC7220039.1"/>
    <property type="molecule type" value="Genomic_DNA"/>
</dbReference>